<evidence type="ECO:0000259" key="2">
    <source>
        <dbReference type="Pfam" id="PF13400"/>
    </source>
</evidence>
<dbReference type="Proteomes" id="UP000031449">
    <property type="component" value="Chromosome"/>
</dbReference>
<dbReference type="InterPro" id="IPR028087">
    <property type="entry name" value="Tad_N"/>
</dbReference>
<evidence type="ECO:0000313" key="3">
    <source>
        <dbReference type="EMBL" id="AJD89499.1"/>
    </source>
</evidence>
<proteinExistence type="predicted"/>
<evidence type="ECO:0000313" key="4">
    <source>
        <dbReference type="Proteomes" id="UP000031449"/>
    </source>
</evidence>
<feature type="domain" description="Putative Flp pilus-assembly TadG-like N-terminal" evidence="2">
    <location>
        <begin position="9"/>
        <end position="53"/>
    </location>
</feature>
<keyword evidence="1" id="KW-0812">Transmembrane</keyword>
<keyword evidence="1" id="KW-1133">Transmembrane helix</keyword>
<dbReference type="AlphaFoldDB" id="A0A0B5AND0"/>
<sequence length="223" mass="24820">MKYLKEERGNITIFILGLMVILIALIMLVLNFSNALIAKEQANSAAQQASLAATAVLYERLDEVIEEYESEVVGMVDSYPKSIEEKVEERTSELSSGEMSGYSLNEIQNKALDQVMAEELSKGLGDDLLREKIEEEMEFSWSLDMREAAKNAILANGGTLDEAEITFFNDGQIVVSAAHDVEVTQYNDWFSGINENIKRQSAGPELAFVKGLEGFDNKNFSLQ</sequence>
<keyword evidence="4" id="KW-1185">Reference proteome</keyword>
<dbReference type="KEGG" id="jeo:JMA_01820"/>
<dbReference type="HOGENOM" id="CLU_1238828_0_0_9"/>
<reference evidence="3 4" key="1">
    <citation type="submission" date="2014-08" db="EMBL/GenBank/DDBJ databases">
        <title>Complete genome of a marine bacteria Jeotgalibacillus malaysiensis.</title>
        <authorList>
            <person name="Yaakop A.S."/>
            <person name="Chan K.-G."/>
            <person name="Goh K.M."/>
        </authorList>
    </citation>
    <scope>NUCLEOTIDE SEQUENCE [LARGE SCALE GENOMIC DNA]</scope>
    <source>
        <strain evidence="3 4">D5</strain>
    </source>
</reference>
<accession>A0A0B5AND0</accession>
<gene>
    <name evidence="3" type="ORF">JMA_01820</name>
</gene>
<dbReference type="STRING" id="1508404.JMA_01820"/>
<dbReference type="Pfam" id="PF13400">
    <property type="entry name" value="Tad"/>
    <property type="match status" value="1"/>
</dbReference>
<evidence type="ECO:0000256" key="1">
    <source>
        <dbReference type="SAM" id="Phobius"/>
    </source>
</evidence>
<dbReference type="EMBL" id="CP009416">
    <property type="protein sequence ID" value="AJD89499.1"/>
    <property type="molecule type" value="Genomic_DNA"/>
</dbReference>
<keyword evidence="1" id="KW-0472">Membrane</keyword>
<protein>
    <recommendedName>
        <fullName evidence="2">Putative Flp pilus-assembly TadG-like N-terminal domain-containing protein</fullName>
    </recommendedName>
</protein>
<dbReference type="OrthoDB" id="2873457at2"/>
<organism evidence="3 4">
    <name type="scientific">Jeotgalibacillus malaysiensis</name>
    <dbReference type="NCBI Taxonomy" id="1508404"/>
    <lineage>
        <taxon>Bacteria</taxon>
        <taxon>Bacillati</taxon>
        <taxon>Bacillota</taxon>
        <taxon>Bacilli</taxon>
        <taxon>Bacillales</taxon>
        <taxon>Caryophanaceae</taxon>
        <taxon>Jeotgalibacillus</taxon>
    </lineage>
</organism>
<name>A0A0B5AND0_9BACL</name>
<feature type="transmembrane region" description="Helical" evidence="1">
    <location>
        <begin position="12"/>
        <end position="32"/>
    </location>
</feature>
<dbReference type="BioCyc" id="JESP1508404:G14D9-9386-MONOMER"/>